<gene>
    <name evidence="1" type="ORF">A4U43_C03F8870</name>
</gene>
<sequence>MKGPGRRADRVAEKEAEVELHPVPEEEQEYHDADEEQKVLGRSADLFDACTSCNLEIDLTGLNTPLIIKWDTPMEIIKLVLAFIEQSLLCVESGAPELRGFSWLPPEGCTAFALRFYVEMLPV</sequence>
<evidence type="ECO:0000313" key="2">
    <source>
        <dbReference type="Proteomes" id="UP000243459"/>
    </source>
</evidence>
<protein>
    <submittedName>
        <fullName evidence="1">Uncharacterized protein</fullName>
    </submittedName>
</protein>
<dbReference type="Gramene" id="ONK74665">
    <property type="protein sequence ID" value="ONK74665"/>
    <property type="gene ID" value="A4U43_C03F8870"/>
</dbReference>
<proteinExistence type="predicted"/>
<dbReference type="EMBL" id="CM007383">
    <property type="protein sequence ID" value="ONK74665.1"/>
    <property type="molecule type" value="Genomic_DNA"/>
</dbReference>
<keyword evidence="2" id="KW-1185">Reference proteome</keyword>
<dbReference type="Proteomes" id="UP000243459">
    <property type="component" value="Chromosome 3"/>
</dbReference>
<dbReference type="AlphaFoldDB" id="A0A5P1F8L2"/>
<evidence type="ECO:0000313" key="1">
    <source>
        <dbReference type="EMBL" id="ONK74665.1"/>
    </source>
</evidence>
<reference evidence="2" key="1">
    <citation type="journal article" date="2017" name="Nat. Commun.">
        <title>The asparagus genome sheds light on the origin and evolution of a young Y chromosome.</title>
        <authorList>
            <person name="Harkess A."/>
            <person name="Zhou J."/>
            <person name="Xu C."/>
            <person name="Bowers J.E."/>
            <person name="Van der Hulst R."/>
            <person name="Ayyampalayam S."/>
            <person name="Mercati F."/>
            <person name="Riccardi P."/>
            <person name="McKain M.R."/>
            <person name="Kakrana A."/>
            <person name="Tang H."/>
            <person name="Ray J."/>
            <person name="Groenendijk J."/>
            <person name="Arikit S."/>
            <person name="Mathioni S.M."/>
            <person name="Nakano M."/>
            <person name="Shan H."/>
            <person name="Telgmann-Rauber A."/>
            <person name="Kanno A."/>
            <person name="Yue Z."/>
            <person name="Chen H."/>
            <person name="Li W."/>
            <person name="Chen Y."/>
            <person name="Xu X."/>
            <person name="Zhang Y."/>
            <person name="Luo S."/>
            <person name="Chen H."/>
            <person name="Gao J."/>
            <person name="Mao Z."/>
            <person name="Pires J.C."/>
            <person name="Luo M."/>
            <person name="Kudrna D."/>
            <person name="Wing R.A."/>
            <person name="Meyers B.C."/>
            <person name="Yi K."/>
            <person name="Kong H."/>
            <person name="Lavrijsen P."/>
            <person name="Sunseri F."/>
            <person name="Falavigna A."/>
            <person name="Ye Y."/>
            <person name="Leebens-Mack J.H."/>
            <person name="Chen G."/>
        </authorList>
    </citation>
    <scope>NUCLEOTIDE SEQUENCE [LARGE SCALE GENOMIC DNA]</scope>
    <source>
        <strain evidence="2">cv. DH0086</strain>
    </source>
</reference>
<name>A0A5P1F8L2_ASPOF</name>
<accession>A0A5P1F8L2</accession>
<organism evidence="1 2">
    <name type="scientific">Asparagus officinalis</name>
    <name type="common">Garden asparagus</name>
    <dbReference type="NCBI Taxonomy" id="4686"/>
    <lineage>
        <taxon>Eukaryota</taxon>
        <taxon>Viridiplantae</taxon>
        <taxon>Streptophyta</taxon>
        <taxon>Embryophyta</taxon>
        <taxon>Tracheophyta</taxon>
        <taxon>Spermatophyta</taxon>
        <taxon>Magnoliopsida</taxon>
        <taxon>Liliopsida</taxon>
        <taxon>Asparagales</taxon>
        <taxon>Asparagaceae</taxon>
        <taxon>Asparagoideae</taxon>
        <taxon>Asparagus</taxon>
    </lineage>
</organism>